<dbReference type="EMBL" id="LT840185">
    <property type="protein sequence ID" value="SMF61602.1"/>
    <property type="molecule type" value="Genomic_DNA"/>
</dbReference>
<dbReference type="OrthoDB" id="7497327at2"/>
<keyword evidence="4 6" id="KW-1133">Transmembrane helix</keyword>
<evidence type="ECO:0000313" key="8">
    <source>
        <dbReference type="EMBL" id="SMF61602.1"/>
    </source>
</evidence>
<feature type="transmembrane region" description="Helical" evidence="6">
    <location>
        <begin position="104"/>
        <end position="125"/>
    </location>
</feature>
<feature type="transmembrane region" description="Helical" evidence="6">
    <location>
        <begin position="77"/>
        <end position="98"/>
    </location>
</feature>
<dbReference type="InterPro" id="IPR020846">
    <property type="entry name" value="MFS_dom"/>
</dbReference>
<comment type="subcellular location">
    <subcellularLocation>
        <location evidence="1">Membrane</location>
        <topology evidence="1">Multi-pass membrane protein</topology>
    </subcellularLocation>
</comment>
<gene>
    <name evidence="8" type="ORF">SAMN06295910_0594</name>
</gene>
<name>A0A1X7FZS5_9SPHN</name>
<keyword evidence="5 6" id="KW-0472">Membrane</keyword>
<feature type="transmembrane region" description="Helical" evidence="6">
    <location>
        <begin position="50"/>
        <end position="70"/>
    </location>
</feature>
<reference evidence="9" key="1">
    <citation type="submission" date="2017-04" db="EMBL/GenBank/DDBJ databases">
        <authorList>
            <person name="Varghese N."/>
            <person name="Submissions S."/>
        </authorList>
    </citation>
    <scope>NUCLEOTIDE SEQUENCE [LARGE SCALE GENOMIC DNA]</scope>
    <source>
        <strain evidence="9">Dd16</strain>
    </source>
</reference>
<organism evidence="8 9">
    <name type="scientific">Allosphingosinicella indica</name>
    <dbReference type="NCBI Taxonomy" id="941907"/>
    <lineage>
        <taxon>Bacteria</taxon>
        <taxon>Pseudomonadati</taxon>
        <taxon>Pseudomonadota</taxon>
        <taxon>Alphaproteobacteria</taxon>
        <taxon>Sphingomonadales</taxon>
        <taxon>Sphingomonadaceae</taxon>
        <taxon>Allosphingosinicella</taxon>
    </lineage>
</organism>
<feature type="transmembrane region" description="Helical" evidence="6">
    <location>
        <begin position="295"/>
        <end position="313"/>
    </location>
</feature>
<feature type="transmembrane region" description="Helical" evidence="6">
    <location>
        <begin position="319"/>
        <end position="344"/>
    </location>
</feature>
<dbReference type="Gene3D" id="1.20.1250.20">
    <property type="entry name" value="MFS general substrate transporter like domains"/>
    <property type="match status" value="1"/>
</dbReference>
<sequence length="424" mass="45191">MATAVDNKPGRVLVILLIAYIFNFLDRQIVSILAEPIKADLGLSDTQLGLMGGLAFALFYTGLGIPIALLADRKSRVTIISISLGVWSAFTAICGLAQNFWQLFLARMGVGVGEAGGVAPSYALIADTFPPAQRARALAIFSFGVPIGSALGVFFGGIIAAHVDWRAAFVIVGIAGVLLVPLVKFGIKEPPRGGLDRLAGAAPGSGPVAPAFRTVARTFASKPSFWLLAFGSACSSILGYGIAFWLPSFLSRSYGLELVDRSIVYGSVALIGGVAGVWLGGWLGDRAGARDVRGYARVPAICFLIAAPAYAIALFAPNIWVGFFLFLVPTALSLSWLGPVNAAIQHIVPPEMRATTAASFLFINNLLGIGFGTWFLGFMSDRMQASYGEESLRYSILYTLVFYLIAAVLYLIAARRLEKDWHRA</sequence>
<feature type="transmembrane region" description="Helical" evidence="6">
    <location>
        <begin position="12"/>
        <end position="30"/>
    </location>
</feature>
<dbReference type="PANTHER" id="PTHR23505">
    <property type="entry name" value="SPINSTER"/>
    <property type="match status" value="1"/>
</dbReference>
<dbReference type="InterPro" id="IPR044770">
    <property type="entry name" value="MFS_spinster-like"/>
</dbReference>
<evidence type="ECO:0000259" key="7">
    <source>
        <dbReference type="PROSITE" id="PS50850"/>
    </source>
</evidence>
<dbReference type="CDD" id="cd17328">
    <property type="entry name" value="MFS_spinster_like"/>
    <property type="match status" value="1"/>
</dbReference>
<dbReference type="GO" id="GO:0022857">
    <property type="term" value="F:transmembrane transporter activity"/>
    <property type="evidence" value="ECO:0007669"/>
    <property type="project" value="InterPro"/>
</dbReference>
<feature type="transmembrane region" description="Helical" evidence="6">
    <location>
        <begin position="167"/>
        <end position="187"/>
    </location>
</feature>
<feature type="domain" description="Major facilitator superfamily (MFS) profile" evidence="7">
    <location>
        <begin position="12"/>
        <end position="418"/>
    </location>
</feature>
<dbReference type="RefSeq" id="WP_085217448.1">
    <property type="nucleotide sequence ID" value="NZ_LT840185.1"/>
</dbReference>
<feature type="transmembrane region" description="Helical" evidence="6">
    <location>
        <begin position="137"/>
        <end position="161"/>
    </location>
</feature>
<dbReference type="STRING" id="941907.SAMN06295910_0594"/>
<feature type="transmembrane region" description="Helical" evidence="6">
    <location>
        <begin position="356"/>
        <end position="376"/>
    </location>
</feature>
<dbReference type="Proteomes" id="UP000192934">
    <property type="component" value="Chromosome I"/>
</dbReference>
<evidence type="ECO:0000256" key="2">
    <source>
        <dbReference type="ARBA" id="ARBA00022448"/>
    </source>
</evidence>
<keyword evidence="3 6" id="KW-0812">Transmembrane</keyword>
<dbReference type="InterPro" id="IPR011701">
    <property type="entry name" value="MFS"/>
</dbReference>
<evidence type="ECO:0000256" key="3">
    <source>
        <dbReference type="ARBA" id="ARBA00022692"/>
    </source>
</evidence>
<dbReference type="PROSITE" id="PS50850">
    <property type="entry name" value="MFS"/>
    <property type="match status" value="1"/>
</dbReference>
<keyword evidence="9" id="KW-1185">Reference proteome</keyword>
<accession>A0A1X7FZS5</accession>
<dbReference type="PANTHER" id="PTHR23505:SF79">
    <property type="entry name" value="PROTEIN SPINSTER"/>
    <property type="match status" value="1"/>
</dbReference>
<dbReference type="SUPFAM" id="SSF103473">
    <property type="entry name" value="MFS general substrate transporter"/>
    <property type="match status" value="1"/>
</dbReference>
<dbReference type="GO" id="GO:0016020">
    <property type="term" value="C:membrane"/>
    <property type="evidence" value="ECO:0007669"/>
    <property type="project" value="UniProtKB-SubCell"/>
</dbReference>
<feature type="transmembrane region" description="Helical" evidence="6">
    <location>
        <begin position="396"/>
        <end position="413"/>
    </location>
</feature>
<evidence type="ECO:0000256" key="5">
    <source>
        <dbReference type="ARBA" id="ARBA00023136"/>
    </source>
</evidence>
<dbReference type="AlphaFoldDB" id="A0A1X7FZS5"/>
<evidence type="ECO:0000256" key="1">
    <source>
        <dbReference type="ARBA" id="ARBA00004141"/>
    </source>
</evidence>
<keyword evidence="2" id="KW-0813">Transport</keyword>
<dbReference type="Pfam" id="PF07690">
    <property type="entry name" value="MFS_1"/>
    <property type="match status" value="1"/>
</dbReference>
<evidence type="ECO:0000313" key="9">
    <source>
        <dbReference type="Proteomes" id="UP000192934"/>
    </source>
</evidence>
<evidence type="ECO:0000256" key="6">
    <source>
        <dbReference type="SAM" id="Phobius"/>
    </source>
</evidence>
<dbReference type="InterPro" id="IPR036259">
    <property type="entry name" value="MFS_trans_sf"/>
</dbReference>
<protein>
    <submittedName>
        <fullName evidence="8">Sugar phosphate permease</fullName>
    </submittedName>
</protein>
<proteinExistence type="predicted"/>
<feature type="transmembrane region" description="Helical" evidence="6">
    <location>
        <begin position="263"/>
        <end position="283"/>
    </location>
</feature>
<feature type="transmembrane region" description="Helical" evidence="6">
    <location>
        <begin position="225"/>
        <end position="243"/>
    </location>
</feature>
<evidence type="ECO:0000256" key="4">
    <source>
        <dbReference type="ARBA" id="ARBA00022989"/>
    </source>
</evidence>